<proteinExistence type="predicted"/>
<dbReference type="GO" id="GO:0005886">
    <property type="term" value="C:plasma membrane"/>
    <property type="evidence" value="ECO:0007669"/>
    <property type="project" value="TreeGrafter"/>
</dbReference>
<evidence type="ECO:0000256" key="4">
    <source>
        <dbReference type="ARBA" id="ARBA00022889"/>
    </source>
</evidence>
<comment type="caution">
    <text evidence="8">The sequence shown here is derived from an EMBL/GenBank/DDBJ whole genome shotgun (WGS) entry which is preliminary data.</text>
</comment>
<evidence type="ECO:0000259" key="7">
    <source>
        <dbReference type="PROSITE" id="PS50022"/>
    </source>
</evidence>
<evidence type="ECO:0000256" key="3">
    <source>
        <dbReference type="ARBA" id="ARBA00022525"/>
    </source>
</evidence>
<dbReference type="InterPro" id="IPR008979">
    <property type="entry name" value="Galactose-bd-like_sf"/>
</dbReference>
<dbReference type="SMART" id="SM00231">
    <property type="entry name" value="FA58C"/>
    <property type="match status" value="1"/>
</dbReference>
<name>A0AAV2QV31_MEGNR</name>
<accession>A0AAV2QV31</accession>
<feature type="domain" description="F5/8 type C" evidence="7">
    <location>
        <begin position="89"/>
        <end position="240"/>
    </location>
</feature>
<evidence type="ECO:0000313" key="8">
    <source>
        <dbReference type="EMBL" id="CAL4102287.1"/>
    </source>
</evidence>
<organism evidence="8 9">
    <name type="scientific">Meganyctiphanes norvegica</name>
    <name type="common">Northern krill</name>
    <name type="synonym">Thysanopoda norvegica</name>
    <dbReference type="NCBI Taxonomy" id="48144"/>
    <lineage>
        <taxon>Eukaryota</taxon>
        <taxon>Metazoa</taxon>
        <taxon>Ecdysozoa</taxon>
        <taxon>Arthropoda</taxon>
        <taxon>Crustacea</taxon>
        <taxon>Multicrustacea</taxon>
        <taxon>Malacostraca</taxon>
        <taxon>Eumalacostraca</taxon>
        <taxon>Eucarida</taxon>
        <taxon>Euphausiacea</taxon>
        <taxon>Euphausiidae</taxon>
        <taxon>Meganyctiphanes</taxon>
    </lineage>
</organism>
<sequence>MAAILKSNQNWSIEKYFFSICNSYFWNYEDCLFYSKQVLKRKYELKESPQKHFEYKHRISGHFEHHMNIVFPVLELKKHHLPFSSYLRCLKCNSLISENVHVEISASSQVSWRRRKSCQPHDAAINSHQAWCARKNNDHEWLQWDLGPPHVVTGIVTRGRGDTGRKHWVLSYYLTYSNDSNLWFTYKDGNHLDTKVFGGNLDKHTERRHYLNTPFTARFVRLHPKRWHKAIALRAALMGCPHKGDCGEGFFRITKDTPCEHHIGFLNSIFPYASLLRITCIMMQHKVLGFLRVIHIVSRVTNYFSSVRY</sequence>
<evidence type="ECO:0000256" key="6">
    <source>
        <dbReference type="ARBA" id="ARBA00023157"/>
    </source>
</evidence>
<feature type="non-terminal residue" evidence="8">
    <location>
        <position position="309"/>
    </location>
</feature>
<dbReference type="Proteomes" id="UP001497623">
    <property type="component" value="Unassembled WGS sequence"/>
</dbReference>
<reference evidence="8 9" key="1">
    <citation type="submission" date="2024-05" db="EMBL/GenBank/DDBJ databases">
        <authorList>
            <person name="Wallberg A."/>
        </authorList>
    </citation>
    <scope>NUCLEOTIDE SEQUENCE [LARGE SCALE GENOMIC DNA]</scope>
</reference>
<dbReference type="PANTHER" id="PTHR46806:SF5">
    <property type="entry name" value="F5_8 TYPE C DOMAIN-CONTAINING PROTEIN"/>
    <property type="match status" value="1"/>
</dbReference>
<comment type="subcellular location">
    <subcellularLocation>
        <location evidence="1">Endomembrane system</location>
        <topology evidence="1">Peripheral membrane protein</topology>
    </subcellularLocation>
    <subcellularLocation>
        <location evidence="2">Secreted</location>
    </subcellularLocation>
</comment>
<dbReference type="InterPro" id="IPR050633">
    <property type="entry name" value="Neuropilin_MCO_CoagFactor"/>
</dbReference>
<dbReference type="GO" id="GO:0012505">
    <property type="term" value="C:endomembrane system"/>
    <property type="evidence" value="ECO:0007669"/>
    <property type="project" value="UniProtKB-SubCell"/>
</dbReference>
<keyword evidence="9" id="KW-1185">Reference proteome</keyword>
<evidence type="ECO:0000256" key="2">
    <source>
        <dbReference type="ARBA" id="ARBA00004613"/>
    </source>
</evidence>
<protein>
    <recommendedName>
        <fullName evidence="7">F5/8 type C domain-containing protein</fullName>
    </recommendedName>
</protein>
<dbReference type="CDD" id="cd00057">
    <property type="entry name" value="FA58C"/>
    <property type="match status" value="1"/>
</dbReference>
<dbReference type="GO" id="GO:0005576">
    <property type="term" value="C:extracellular region"/>
    <property type="evidence" value="ECO:0007669"/>
    <property type="project" value="UniProtKB-SubCell"/>
</dbReference>
<dbReference type="PANTHER" id="PTHR46806">
    <property type="entry name" value="F5/8 TYPE C DOMAIN-CONTAINING PROTEIN"/>
    <property type="match status" value="1"/>
</dbReference>
<dbReference type="GO" id="GO:0038023">
    <property type="term" value="F:signaling receptor activity"/>
    <property type="evidence" value="ECO:0007669"/>
    <property type="project" value="TreeGrafter"/>
</dbReference>
<keyword evidence="5" id="KW-0472">Membrane</keyword>
<dbReference type="AlphaFoldDB" id="A0AAV2QV31"/>
<dbReference type="InterPro" id="IPR000421">
    <property type="entry name" value="FA58C"/>
</dbReference>
<dbReference type="SUPFAM" id="SSF49785">
    <property type="entry name" value="Galactose-binding domain-like"/>
    <property type="match status" value="1"/>
</dbReference>
<dbReference type="PROSITE" id="PS50022">
    <property type="entry name" value="FA58C_3"/>
    <property type="match status" value="1"/>
</dbReference>
<keyword evidence="4" id="KW-0130">Cell adhesion</keyword>
<dbReference type="GO" id="GO:0007155">
    <property type="term" value="P:cell adhesion"/>
    <property type="evidence" value="ECO:0007669"/>
    <property type="project" value="UniProtKB-KW"/>
</dbReference>
<keyword evidence="6" id="KW-1015">Disulfide bond</keyword>
<gene>
    <name evidence="8" type="ORF">MNOR_LOCUS17267</name>
</gene>
<dbReference type="Gene3D" id="2.60.120.260">
    <property type="entry name" value="Galactose-binding domain-like"/>
    <property type="match status" value="1"/>
</dbReference>
<evidence type="ECO:0000256" key="1">
    <source>
        <dbReference type="ARBA" id="ARBA00004184"/>
    </source>
</evidence>
<evidence type="ECO:0000313" key="9">
    <source>
        <dbReference type="Proteomes" id="UP001497623"/>
    </source>
</evidence>
<dbReference type="Pfam" id="PF00754">
    <property type="entry name" value="F5_F8_type_C"/>
    <property type="match status" value="1"/>
</dbReference>
<evidence type="ECO:0000256" key="5">
    <source>
        <dbReference type="ARBA" id="ARBA00023136"/>
    </source>
</evidence>
<keyword evidence="3" id="KW-0964">Secreted</keyword>
<dbReference type="EMBL" id="CAXKWB010011775">
    <property type="protein sequence ID" value="CAL4102287.1"/>
    <property type="molecule type" value="Genomic_DNA"/>
</dbReference>